<dbReference type="InterPro" id="IPR058913">
    <property type="entry name" value="Integrase_dom_put"/>
</dbReference>
<evidence type="ECO:0000313" key="5">
    <source>
        <dbReference type="EMBL" id="KAK7019283.1"/>
    </source>
</evidence>
<evidence type="ECO:0000313" key="6">
    <source>
        <dbReference type="EMBL" id="KAK7038140.1"/>
    </source>
</evidence>
<evidence type="ECO:0000313" key="3">
    <source>
        <dbReference type="EMBL" id="KAK7015262.1"/>
    </source>
</evidence>
<dbReference type="EMBL" id="JAWWNJ010000049">
    <property type="protein sequence ID" value="KAK7016966.1"/>
    <property type="molecule type" value="Genomic_DNA"/>
</dbReference>
<dbReference type="InterPro" id="IPR012337">
    <property type="entry name" value="RNaseH-like_sf"/>
</dbReference>
<evidence type="ECO:0000313" key="7">
    <source>
        <dbReference type="Proteomes" id="UP001362999"/>
    </source>
</evidence>
<accession>A0AAW0B229</accession>
<dbReference type="GO" id="GO:0003676">
    <property type="term" value="F:nucleic acid binding"/>
    <property type="evidence" value="ECO:0007669"/>
    <property type="project" value="InterPro"/>
</dbReference>
<keyword evidence="7" id="KW-1185">Reference proteome</keyword>
<dbReference type="Gene3D" id="3.30.420.10">
    <property type="entry name" value="Ribonuclease H-like superfamily/Ribonuclease H"/>
    <property type="match status" value="1"/>
</dbReference>
<feature type="domain" description="Integrase core" evidence="1">
    <location>
        <begin position="242"/>
        <end position="428"/>
    </location>
</feature>
<dbReference type="Pfam" id="PF24764">
    <property type="entry name" value="rva_4"/>
    <property type="match status" value="1"/>
</dbReference>
<name>A0AAW0B229_9AGAR</name>
<dbReference type="PANTHER" id="PTHR46791">
    <property type="entry name" value="EXPRESSED PROTEIN"/>
    <property type="match status" value="1"/>
</dbReference>
<dbReference type="InterPro" id="IPR036397">
    <property type="entry name" value="RNaseH_sf"/>
</dbReference>
<dbReference type="PANTHER" id="PTHR46791:SF5">
    <property type="entry name" value="CLR5 DOMAIN-CONTAINING PROTEIN-RELATED"/>
    <property type="match status" value="1"/>
</dbReference>
<dbReference type="EMBL" id="JAWWNJ010000017">
    <property type="protein sequence ID" value="KAK7038140.1"/>
    <property type="molecule type" value="Genomic_DNA"/>
</dbReference>
<sequence>MDAEQRLRNLRDTYHTFHDEVLSALRTMVGDPPSLHAIRDRALALASAAEIHQAIFPPDEYATLQTSLTDMVTALDLACHDSMDPPDSAPLTVAHRVHTGRRGRPRIEIDPQFLRAALDLRGPTGIAPEIGVSARTVRRAALRAGLVQPGAPVFQSRMNATGEVEVVHTSTAPPVSAISDAELDQLLASTLEVFPQFGRRMIRGHLKSQGYHVPRDRITASYVRVHGAPAIFGDRQISRKKYRVPGPMSLAHLDGQHGLIRYKIVIHCIIDGYSRFVLGIRVHNNNRGASVLRLLLDVIALHGCPSRMRGDHGVENIEVAVYMEEVRGSGRGSFIWGSVHNTRIERLWYDVTHGFGKKWKVFFLDLETNHGLNPTRPGHIWLLHHLFLASINRDAEEWAEAWNSHQLTVRRQRERSPRDLFTFGMLREGPRGISSFLAAEEEEIEDINEYGIDWEVNTEPELIAHLLENNPHERVNNTDPFASASTPANLSEVLCEPPGCPFTPIQLQLLDEHLNSSVDLFSRNMNVRRLVWIEALQIAQDIQAGNLR</sequence>
<evidence type="ECO:0000259" key="1">
    <source>
        <dbReference type="Pfam" id="PF24764"/>
    </source>
</evidence>
<dbReference type="AlphaFoldDB" id="A0AAW0B229"/>
<dbReference type="SUPFAM" id="SSF53098">
    <property type="entry name" value="Ribonuclease H-like"/>
    <property type="match status" value="1"/>
</dbReference>
<organism evidence="5 7">
    <name type="scientific">Favolaschia claudopus</name>
    <dbReference type="NCBI Taxonomy" id="2862362"/>
    <lineage>
        <taxon>Eukaryota</taxon>
        <taxon>Fungi</taxon>
        <taxon>Dikarya</taxon>
        <taxon>Basidiomycota</taxon>
        <taxon>Agaricomycotina</taxon>
        <taxon>Agaricomycetes</taxon>
        <taxon>Agaricomycetidae</taxon>
        <taxon>Agaricales</taxon>
        <taxon>Marasmiineae</taxon>
        <taxon>Mycenaceae</taxon>
        <taxon>Favolaschia</taxon>
    </lineage>
</organism>
<evidence type="ECO:0000313" key="2">
    <source>
        <dbReference type="EMBL" id="KAK7000144.1"/>
    </source>
</evidence>
<dbReference type="Proteomes" id="UP001362999">
    <property type="component" value="Unassembled WGS sequence"/>
</dbReference>
<dbReference type="EMBL" id="JAWWNJ010000089">
    <property type="protein sequence ID" value="KAK7000144.1"/>
    <property type="molecule type" value="Genomic_DNA"/>
</dbReference>
<protein>
    <recommendedName>
        <fullName evidence="1">Integrase core domain-containing protein</fullName>
    </recommendedName>
</protein>
<comment type="caution">
    <text evidence="5">The sequence shown here is derived from an EMBL/GenBank/DDBJ whole genome shotgun (WGS) entry which is preliminary data.</text>
</comment>
<proteinExistence type="predicted"/>
<dbReference type="EMBL" id="JAWWNJ010000044">
    <property type="protein sequence ID" value="KAK7019283.1"/>
    <property type="molecule type" value="Genomic_DNA"/>
</dbReference>
<gene>
    <name evidence="6" type="ORF">R3P38DRAFT_2516021</name>
    <name evidence="5" type="ORF">R3P38DRAFT_2537869</name>
    <name evidence="4" type="ORF">R3P38DRAFT_2541740</name>
    <name evidence="3" type="ORF">R3P38DRAFT_2543848</name>
    <name evidence="2" type="ORF">R3P38DRAFT_2561747</name>
</gene>
<dbReference type="EMBL" id="JAWWNJ010000054">
    <property type="protein sequence ID" value="KAK7015262.1"/>
    <property type="molecule type" value="Genomic_DNA"/>
</dbReference>
<evidence type="ECO:0000313" key="4">
    <source>
        <dbReference type="EMBL" id="KAK7016966.1"/>
    </source>
</evidence>
<reference evidence="5 7" key="1">
    <citation type="journal article" date="2024" name="J Genomics">
        <title>Draft genome sequencing and assembly of Favolaschia claudopus CIRM-BRFM 2984 isolated from oak limbs.</title>
        <authorList>
            <person name="Navarro D."/>
            <person name="Drula E."/>
            <person name="Chaduli D."/>
            <person name="Cazenave R."/>
            <person name="Ahrendt S."/>
            <person name="Wang J."/>
            <person name="Lipzen A."/>
            <person name="Daum C."/>
            <person name="Barry K."/>
            <person name="Grigoriev I.V."/>
            <person name="Favel A."/>
            <person name="Rosso M.N."/>
            <person name="Martin F."/>
        </authorList>
    </citation>
    <scope>NUCLEOTIDE SEQUENCE [LARGE SCALE GENOMIC DNA]</scope>
    <source>
        <strain evidence="5 7">CIRM-BRFM 2984</strain>
    </source>
</reference>